<keyword evidence="2" id="KW-1185">Reference proteome</keyword>
<proteinExistence type="predicted"/>
<dbReference type="OrthoDB" id="9889034at2"/>
<evidence type="ECO:0000313" key="1">
    <source>
        <dbReference type="EMBL" id="OTA14166.1"/>
    </source>
</evidence>
<comment type="caution">
    <text evidence="1">The sequence shown here is derived from an EMBL/GenBank/DDBJ whole genome shotgun (WGS) entry which is preliminary data.</text>
</comment>
<dbReference type="AlphaFoldDB" id="A0A1Y2S680"/>
<dbReference type="STRING" id="351656.Xvie_03944"/>
<dbReference type="RefSeq" id="WP_086110779.1">
    <property type="nucleotide sequence ID" value="NZ_CAWNGD010000091.1"/>
</dbReference>
<protein>
    <submittedName>
        <fullName evidence="1">Uncharacterized protein</fullName>
    </submittedName>
</protein>
<gene>
    <name evidence="1" type="ORF">Xvie_03944</name>
</gene>
<dbReference type="EMBL" id="MUBJ01000046">
    <property type="protein sequence ID" value="OTA14166.1"/>
    <property type="molecule type" value="Genomic_DNA"/>
</dbReference>
<dbReference type="Proteomes" id="UP000194350">
    <property type="component" value="Unassembled WGS sequence"/>
</dbReference>
<accession>A0A1Y2S680</accession>
<sequence>MSQITTDEIMTRIVALEGAIAYTATAVSALSHPIKDEIVRCLRDDASLNPPEVAQAINRLADIVDSFKVVS</sequence>
<name>A0A1Y2S680_9GAMM</name>
<evidence type="ECO:0000313" key="2">
    <source>
        <dbReference type="Proteomes" id="UP000194350"/>
    </source>
</evidence>
<reference evidence="1 2" key="1">
    <citation type="submission" date="2016-10" db="EMBL/GenBank/DDBJ databases">
        <title>Systematic genetic and metabolomic analysis of Xenorhabdus and Photorhabdus spp., highlights the requirements for a dual symbiotic and pathogenic life style.</title>
        <authorList>
            <person name="Tobias N.J."/>
            <person name="Wolff H."/>
            <person name="Djahanschiri B."/>
            <person name="Pidot S.J."/>
            <person name="Stinear T.P."/>
            <person name="Ebersberger I."/>
            <person name="Bode H.B."/>
        </authorList>
    </citation>
    <scope>NUCLEOTIDE SEQUENCE [LARGE SCALE GENOMIC DNA]</scope>
    <source>
        <strain evidence="1 2">DSM 22392</strain>
    </source>
</reference>
<organism evidence="1 2">
    <name type="scientific">Xenorhabdus vietnamensis</name>
    <dbReference type="NCBI Taxonomy" id="351656"/>
    <lineage>
        <taxon>Bacteria</taxon>
        <taxon>Pseudomonadati</taxon>
        <taxon>Pseudomonadota</taxon>
        <taxon>Gammaproteobacteria</taxon>
        <taxon>Enterobacterales</taxon>
        <taxon>Morganellaceae</taxon>
        <taxon>Xenorhabdus</taxon>
    </lineage>
</organism>